<feature type="binding site" evidence="6">
    <location>
        <position position="321"/>
    </location>
    <ligand>
        <name>Zn(2+)</name>
        <dbReference type="ChEBI" id="CHEBI:29105"/>
    </ligand>
</feature>
<comment type="function">
    <text evidence="6">Catalytic subunit of the queuine tRNA-ribosyltransferase (TGT) that catalyzes the base-exchange of a guanine (G) residue with queuine (Q) at position 34 (anticodon wobble position) in tRNAs with GU(N) anticodons (tRNA-Asp, -Asn, -His and -Tyr), resulting in the hypermodified nucleoside queuosine (7-(((4,5-cis-dihydroxy-2-cyclopenten-1-yl)amino)methyl)-7-deazaguanosine). Catalysis occurs through a double-displacement mechanism. The nucleophile active site attacks the C1' of nucleotide 34 to detach the guanine base from the RNA, forming a covalent enzyme-RNA intermediate. The proton acceptor active site deprotonates the incoming queuine, allowing a nucleophilic attack on the C1' of the ribose to form the product.</text>
</comment>
<feature type="binding site" evidence="6">
    <location>
        <position position="319"/>
    </location>
    <ligand>
        <name>Zn(2+)</name>
        <dbReference type="ChEBI" id="CHEBI:29105"/>
    </ligand>
</feature>
<feature type="region of interest" description="RNA binding; important for wobble base 34 recognition" evidence="6">
    <location>
        <begin position="286"/>
        <end position="290"/>
    </location>
</feature>
<protein>
    <recommendedName>
        <fullName evidence="6">Queuine tRNA-ribosyltransferase catalytic subunit 1</fullName>
        <ecNumber evidence="6">2.4.2.64</ecNumber>
    </recommendedName>
    <alternativeName>
        <fullName evidence="6">Guanine insertion enzyme</fullName>
    </alternativeName>
    <alternativeName>
        <fullName evidence="6">tRNA-guanine transglycosylase</fullName>
    </alternativeName>
</protein>
<evidence type="ECO:0000256" key="6">
    <source>
        <dbReference type="HAMAP-Rule" id="MF_03218"/>
    </source>
</evidence>
<comment type="subcellular location">
    <subcellularLocation>
        <location evidence="6">Cytoplasm</location>
    </subcellularLocation>
</comment>
<dbReference type="GO" id="GO:0008479">
    <property type="term" value="F:tRNA-guanosine(34) queuine transglycosylase activity"/>
    <property type="evidence" value="ECO:0007669"/>
    <property type="project" value="UniProtKB-UniRule"/>
</dbReference>
<accession>A0A3L6TDN7</accession>
<evidence type="ECO:0000313" key="9">
    <source>
        <dbReference type="Proteomes" id="UP000275267"/>
    </source>
</evidence>
<dbReference type="SUPFAM" id="SSF51713">
    <property type="entry name" value="tRNA-guanine transglycosylase"/>
    <property type="match status" value="1"/>
</dbReference>
<evidence type="ECO:0000256" key="1">
    <source>
        <dbReference type="ARBA" id="ARBA00022676"/>
    </source>
</evidence>
<evidence type="ECO:0000256" key="2">
    <source>
        <dbReference type="ARBA" id="ARBA00022679"/>
    </source>
</evidence>
<dbReference type="AlphaFoldDB" id="A0A3L6TDN7"/>
<feature type="region of interest" description="RNA binding" evidence="6">
    <location>
        <begin position="262"/>
        <end position="268"/>
    </location>
</feature>
<keyword evidence="5 6" id="KW-0862">Zinc</keyword>
<dbReference type="HAMAP" id="MF_00168">
    <property type="entry name" value="Q_tRNA_Tgt"/>
    <property type="match status" value="1"/>
</dbReference>
<dbReference type="GO" id="GO:0046872">
    <property type="term" value="F:metal ion binding"/>
    <property type="evidence" value="ECO:0007669"/>
    <property type="project" value="UniProtKB-KW"/>
</dbReference>
<feature type="binding site" evidence="6">
    <location>
        <position position="231"/>
    </location>
    <ligand>
        <name>substrate</name>
    </ligand>
</feature>
<dbReference type="Gene3D" id="3.20.20.105">
    <property type="entry name" value="Queuine tRNA-ribosyltransferase-like"/>
    <property type="match status" value="1"/>
</dbReference>
<dbReference type="EC" id="2.4.2.64" evidence="6"/>
<feature type="binding site" evidence="6">
    <location>
        <position position="145"/>
    </location>
    <ligand>
        <name>substrate</name>
    </ligand>
</feature>
<dbReference type="GO" id="GO:0006400">
    <property type="term" value="P:tRNA modification"/>
    <property type="evidence" value="ECO:0007669"/>
    <property type="project" value="InterPro"/>
</dbReference>
<name>A0A3L6TDN7_PANMI</name>
<gene>
    <name evidence="8" type="ORF">C2845_PM03G35020</name>
</gene>
<evidence type="ECO:0000256" key="4">
    <source>
        <dbReference type="ARBA" id="ARBA00022723"/>
    </source>
</evidence>
<dbReference type="Proteomes" id="UP000275267">
    <property type="component" value="Unassembled WGS sequence"/>
</dbReference>
<dbReference type="OrthoDB" id="10249838at2759"/>
<dbReference type="EMBL" id="PQIB02000002">
    <property type="protein sequence ID" value="RLN36379.1"/>
    <property type="molecule type" value="Genomic_DNA"/>
</dbReference>
<dbReference type="PANTHER" id="PTHR43530">
    <property type="entry name" value="QUEUINE TRNA-RIBOSYLTRANSFERASE CATALYTIC SUBUNIT 1"/>
    <property type="match status" value="1"/>
</dbReference>
<dbReference type="PANTHER" id="PTHR43530:SF1">
    <property type="entry name" value="QUEUINE TRNA-RIBOSYLTRANSFERASE CATALYTIC SUBUNIT 1"/>
    <property type="match status" value="1"/>
</dbReference>
<dbReference type="NCBIfam" id="TIGR00449">
    <property type="entry name" value="tgt_general"/>
    <property type="match status" value="1"/>
</dbReference>
<feature type="binding site" evidence="6">
    <location>
        <position position="324"/>
    </location>
    <ligand>
        <name>Zn(2+)</name>
        <dbReference type="ChEBI" id="CHEBI:29105"/>
    </ligand>
</feature>
<keyword evidence="3 6" id="KW-0819">tRNA processing</keyword>
<evidence type="ECO:0000256" key="5">
    <source>
        <dbReference type="ARBA" id="ARBA00022833"/>
    </source>
</evidence>
<dbReference type="NCBIfam" id="TIGR00430">
    <property type="entry name" value="Q_tRNA_tgt"/>
    <property type="match status" value="1"/>
</dbReference>
<comment type="similarity">
    <text evidence="6">Belongs to the queuine tRNA-ribosyltransferase family.</text>
</comment>
<comment type="caution">
    <text evidence="8">The sequence shown here is derived from an EMBL/GenBank/DDBJ whole genome shotgun (WGS) entry which is preliminary data.</text>
</comment>
<feature type="binding site" evidence="6">
    <location>
        <position position="349"/>
    </location>
    <ligand>
        <name>Zn(2+)</name>
        <dbReference type="ChEBI" id="CHEBI:29105"/>
    </ligand>
</feature>
<dbReference type="Pfam" id="PF01702">
    <property type="entry name" value="TGT"/>
    <property type="match status" value="1"/>
</dbReference>
<dbReference type="GO" id="GO:0005829">
    <property type="term" value="C:cytosol"/>
    <property type="evidence" value="ECO:0007669"/>
    <property type="project" value="TreeGrafter"/>
</dbReference>
<feature type="active site" description="Proton acceptor" evidence="6">
    <location>
        <position position="91"/>
    </location>
</feature>
<comment type="catalytic activity">
    <reaction evidence="6">
        <text>guanosine(34) in tRNA + queuine = queuosine(34) in tRNA + guanine</text>
        <dbReference type="Rhea" id="RHEA:16633"/>
        <dbReference type="Rhea" id="RHEA-COMP:10341"/>
        <dbReference type="Rhea" id="RHEA-COMP:18571"/>
        <dbReference type="ChEBI" id="CHEBI:16235"/>
        <dbReference type="ChEBI" id="CHEBI:17433"/>
        <dbReference type="ChEBI" id="CHEBI:74269"/>
        <dbReference type="ChEBI" id="CHEBI:194431"/>
        <dbReference type="EC" id="2.4.2.64"/>
    </reaction>
</comment>
<dbReference type="InterPro" id="IPR002616">
    <property type="entry name" value="tRNA_ribo_trans-like"/>
</dbReference>
<keyword evidence="6" id="KW-0963">Cytoplasm</keyword>
<sequence length="411" mass="45262">MALRFEILGRFNRARAARLTLPHFTCQMPLFMPVGTQGTIKGLTTDQLEDIGCQIILGNTYHLELRPGSQLIDDLGGLHKFMNWKRALLTDSGGFQMVSLLHLADITEEGVTFQSPVDGKPMLLTPEESIHIQNNIGADIIMALDDVVKTTITGPRIEEAMYRTLRWIDRCIAEWFIKGCVCSVQCSNVTHKKADVQNFFGIVQGGLDPVLRDICVRGLVERNLPGYAIGGLAGGEDKDSFWRVVAQCTAGLPENKPRYVMGVGYPLDIVVCSALGADMYDCVYPTRTARFGTALVPDGVLKLKQNAMATDERPIDPTCSCMVCKKYTRAYLHCLVTKDAMGSQLLSYHNLSFMMRFPKGDVPQWVRNAMEVAGIDISECCASAKCHAPSIQEQPLTVPVPVDASGVVQQN</sequence>
<feature type="binding site" evidence="6">
    <location>
        <position position="204"/>
    </location>
    <ligand>
        <name>substrate</name>
    </ligand>
</feature>
<evidence type="ECO:0000256" key="3">
    <source>
        <dbReference type="ARBA" id="ARBA00022694"/>
    </source>
</evidence>
<keyword evidence="2 6" id="KW-0808">Transferase</keyword>
<proteinExistence type="inferred from homology"/>
<reference evidence="9" key="1">
    <citation type="journal article" date="2019" name="Nat. Commun.">
        <title>The genome of broomcorn millet.</title>
        <authorList>
            <person name="Zou C."/>
            <person name="Miki D."/>
            <person name="Li D."/>
            <person name="Tang Q."/>
            <person name="Xiao L."/>
            <person name="Rajput S."/>
            <person name="Deng P."/>
            <person name="Jia W."/>
            <person name="Huang R."/>
            <person name="Zhang M."/>
            <person name="Sun Y."/>
            <person name="Hu J."/>
            <person name="Fu X."/>
            <person name="Schnable P.S."/>
            <person name="Li F."/>
            <person name="Zhang H."/>
            <person name="Feng B."/>
            <person name="Zhu X."/>
            <person name="Liu R."/>
            <person name="Schnable J.C."/>
            <person name="Zhu J.-K."/>
            <person name="Zhang H."/>
        </authorList>
    </citation>
    <scope>NUCLEOTIDE SEQUENCE [LARGE SCALE GENOMIC DNA]</scope>
</reference>
<feature type="domain" description="tRNA-guanine(15) transglycosylase-like" evidence="7">
    <location>
        <begin position="13"/>
        <end position="357"/>
    </location>
</feature>
<keyword evidence="1 6" id="KW-0328">Glycosyltransferase</keyword>
<feature type="active site" description="Nucleophile" evidence="6">
    <location>
        <position position="281"/>
    </location>
</feature>
<feature type="binding site" evidence="6">
    <location>
        <begin position="91"/>
        <end position="95"/>
    </location>
    <ligand>
        <name>substrate</name>
    </ligand>
</feature>
<evidence type="ECO:0000259" key="7">
    <source>
        <dbReference type="Pfam" id="PF01702"/>
    </source>
</evidence>
<comment type="cofactor">
    <cofactor evidence="6">
        <name>Zn(2+)</name>
        <dbReference type="ChEBI" id="CHEBI:29105"/>
    </cofactor>
</comment>
<keyword evidence="9" id="KW-1185">Reference proteome</keyword>
<keyword evidence="4 6" id="KW-0479">Metal-binding</keyword>
<dbReference type="InterPro" id="IPR004803">
    <property type="entry name" value="TGT"/>
</dbReference>
<dbReference type="STRING" id="4540.A0A3L6TDN7"/>
<evidence type="ECO:0000313" key="8">
    <source>
        <dbReference type="EMBL" id="RLN36379.1"/>
    </source>
</evidence>
<comment type="subunit">
    <text evidence="6">Heterodimer of a catalytic subunit and an accessory subunit.</text>
</comment>
<dbReference type="InterPro" id="IPR036511">
    <property type="entry name" value="TGT-like_sf"/>
</dbReference>
<organism evidence="8 9">
    <name type="scientific">Panicum miliaceum</name>
    <name type="common">Proso millet</name>
    <name type="synonym">Broomcorn millet</name>
    <dbReference type="NCBI Taxonomy" id="4540"/>
    <lineage>
        <taxon>Eukaryota</taxon>
        <taxon>Viridiplantae</taxon>
        <taxon>Streptophyta</taxon>
        <taxon>Embryophyta</taxon>
        <taxon>Tracheophyta</taxon>
        <taxon>Spermatophyta</taxon>
        <taxon>Magnoliopsida</taxon>
        <taxon>Liliopsida</taxon>
        <taxon>Poales</taxon>
        <taxon>Poaceae</taxon>
        <taxon>PACMAD clade</taxon>
        <taxon>Panicoideae</taxon>
        <taxon>Panicodae</taxon>
        <taxon>Paniceae</taxon>
        <taxon>Panicinae</taxon>
        <taxon>Panicum</taxon>
        <taxon>Panicum sect. Panicum</taxon>
    </lineage>
</organism>